<proteinExistence type="predicted"/>
<evidence type="ECO:0000313" key="9">
    <source>
        <dbReference type="EMBL" id="SUZ88932.1"/>
    </source>
</evidence>
<evidence type="ECO:0000256" key="6">
    <source>
        <dbReference type="ARBA" id="ARBA00023237"/>
    </source>
</evidence>
<evidence type="ECO:0000259" key="8">
    <source>
        <dbReference type="Pfam" id="PF07715"/>
    </source>
</evidence>
<dbReference type="Gene3D" id="2.40.170.20">
    <property type="entry name" value="TonB-dependent receptor, beta-barrel domain"/>
    <property type="match status" value="1"/>
</dbReference>
<sequence>MSAVWITAVSHGDVNDESLNTLFYEEVTIVGARELQLGVTGSAQVIDAEQLKRFGHTDIQRIARQVPGVSVQVEDGYGLRPNISIRGVATERSGRITLLEDSVLIAPAPYSAPSAYYFPTAGRMSAFEVLKGPSAITQGPYTIGGALNMISTPIPRGAEGRIAAEMGQDESVRVHATYGDTSDDGFGFLIETQQWHSAGYQKIDRSGGETGLDVKDYTLKGAYSPDDSPHSLAVKIQLADQTSNQSYLGLTNIDFSRDAKRRYGLSSLDQIRTDHEQVILRYGYDADAVSFSATVYNNTLARNWFKTEGIDLDGSDNASVFSKTSWSSVVAAVNRGQAIGDWSADQLAGVLDGTLDTAPGSIQVRANEREYFSRGIQLLAVWDFNTSGASHRMEAGLRYHQDEEDRLQRNSTYRQEGGHLVLDDVGLLGNAGNRIQQADAIAFHIYDRIEFGSWTLTPGIRYEDIDQRRIRYEIRAGRTENPASRSLDNRRSTRSNTTRVALPGMGALYRLNETTALIAGVHKGFTAPSNVEGVQEEEALNYEFGIRHRSDSHRVEMIGFLSDYDNLLGECTASSGANCEIGDAFNGDAVTVRGVEFIAGTELAGSNVPMELAYTYIDGSFDTDIADTAFFGDVSAGDPIPYIPKHQLYAMIGFVQPQWAVHLSANFVDETCVRATCGVFEMTDSSFTVDIAGRWSVNDNLGLFARVENLADSSDIVGLHPYGARPN</sequence>
<dbReference type="AlphaFoldDB" id="A0A381RB33"/>
<dbReference type="GO" id="GO:0033214">
    <property type="term" value="P:siderophore-iron import into cell"/>
    <property type="evidence" value="ECO:0007669"/>
    <property type="project" value="TreeGrafter"/>
</dbReference>
<evidence type="ECO:0000256" key="5">
    <source>
        <dbReference type="ARBA" id="ARBA00023136"/>
    </source>
</evidence>
<dbReference type="PANTHER" id="PTHR30442">
    <property type="entry name" value="IRON III DICITRATE TRANSPORT PROTEIN FECA"/>
    <property type="match status" value="1"/>
</dbReference>
<feature type="non-terminal residue" evidence="9">
    <location>
        <position position="727"/>
    </location>
</feature>
<organism evidence="9">
    <name type="scientific">marine metagenome</name>
    <dbReference type="NCBI Taxonomy" id="408172"/>
    <lineage>
        <taxon>unclassified sequences</taxon>
        <taxon>metagenomes</taxon>
        <taxon>ecological metagenomes</taxon>
    </lineage>
</organism>
<accession>A0A381RB33</accession>
<keyword evidence="6" id="KW-0998">Cell outer membrane</keyword>
<feature type="non-terminal residue" evidence="9">
    <location>
        <position position="1"/>
    </location>
</feature>
<comment type="subcellular location">
    <subcellularLocation>
        <location evidence="1">Cell outer membrane</location>
        <topology evidence="1">Multi-pass membrane protein</topology>
    </subcellularLocation>
</comment>
<dbReference type="Pfam" id="PF00593">
    <property type="entry name" value="TonB_dep_Rec_b-barrel"/>
    <property type="match status" value="1"/>
</dbReference>
<evidence type="ECO:0000256" key="3">
    <source>
        <dbReference type="ARBA" id="ARBA00022692"/>
    </source>
</evidence>
<dbReference type="Pfam" id="PF07715">
    <property type="entry name" value="Plug"/>
    <property type="match status" value="1"/>
</dbReference>
<dbReference type="GO" id="GO:0009279">
    <property type="term" value="C:cell outer membrane"/>
    <property type="evidence" value="ECO:0007669"/>
    <property type="project" value="UniProtKB-SubCell"/>
</dbReference>
<dbReference type="EMBL" id="UINC01001794">
    <property type="protein sequence ID" value="SUZ88932.1"/>
    <property type="molecule type" value="Genomic_DNA"/>
</dbReference>
<evidence type="ECO:0000256" key="1">
    <source>
        <dbReference type="ARBA" id="ARBA00004571"/>
    </source>
</evidence>
<evidence type="ECO:0000256" key="4">
    <source>
        <dbReference type="ARBA" id="ARBA00023077"/>
    </source>
</evidence>
<keyword evidence="2" id="KW-0813">Transport</keyword>
<name>A0A381RB33_9ZZZZ</name>
<feature type="domain" description="TonB-dependent receptor-like beta-barrel" evidence="7">
    <location>
        <begin position="222"/>
        <end position="710"/>
    </location>
</feature>
<evidence type="ECO:0000259" key="7">
    <source>
        <dbReference type="Pfam" id="PF00593"/>
    </source>
</evidence>
<dbReference type="PANTHER" id="PTHR30442:SF0">
    <property type="entry name" value="FE(3+) DICITRATE TRANSPORT PROTEIN FECA"/>
    <property type="match status" value="1"/>
</dbReference>
<keyword evidence="3" id="KW-0812">Transmembrane</keyword>
<dbReference type="InterPro" id="IPR037066">
    <property type="entry name" value="Plug_dom_sf"/>
</dbReference>
<keyword evidence="4" id="KW-0798">TonB box</keyword>
<dbReference type="InterPro" id="IPR036942">
    <property type="entry name" value="Beta-barrel_TonB_sf"/>
</dbReference>
<feature type="domain" description="TonB-dependent receptor plug" evidence="8">
    <location>
        <begin position="39"/>
        <end position="146"/>
    </location>
</feature>
<dbReference type="PROSITE" id="PS52016">
    <property type="entry name" value="TONB_DEPENDENT_REC_3"/>
    <property type="match status" value="1"/>
</dbReference>
<dbReference type="Gene3D" id="2.170.130.10">
    <property type="entry name" value="TonB-dependent receptor, plug domain"/>
    <property type="match status" value="1"/>
</dbReference>
<reference evidence="9" key="1">
    <citation type="submission" date="2018-05" db="EMBL/GenBank/DDBJ databases">
        <authorList>
            <person name="Lanie J.A."/>
            <person name="Ng W.-L."/>
            <person name="Kazmierczak K.M."/>
            <person name="Andrzejewski T.M."/>
            <person name="Davidsen T.M."/>
            <person name="Wayne K.J."/>
            <person name="Tettelin H."/>
            <person name="Glass J.I."/>
            <person name="Rusch D."/>
            <person name="Podicherti R."/>
            <person name="Tsui H.-C.T."/>
            <person name="Winkler M.E."/>
        </authorList>
    </citation>
    <scope>NUCLEOTIDE SEQUENCE</scope>
</reference>
<dbReference type="InterPro" id="IPR039426">
    <property type="entry name" value="TonB-dep_rcpt-like"/>
</dbReference>
<gene>
    <name evidence="9" type="ORF">METZ01_LOCUS41786</name>
</gene>
<protein>
    <recommendedName>
        <fullName evidence="10">TonB-dependent receptor plug domain-containing protein</fullName>
    </recommendedName>
</protein>
<evidence type="ECO:0008006" key="10">
    <source>
        <dbReference type="Google" id="ProtNLM"/>
    </source>
</evidence>
<evidence type="ECO:0000256" key="2">
    <source>
        <dbReference type="ARBA" id="ARBA00022448"/>
    </source>
</evidence>
<keyword evidence="5" id="KW-0472">Membrane</keyword>
<dbReference type="InterPro" id="IPR012910">
    <property type="entry name" value="Plug_dom"/>
</dbReference>
<dbReference type="InterPro" id="IPR000531">
    <property type="entry name" value="Beta-barrel_TonB"/>
</dbReference>
<dbReference type="SUPFAM" id="SSF56935">
    <property type="entry name" value="Porins"/>
    <property type="match status" value="1"/>
</dbReference>